<protein>
    <submittedName>
        <fullName evidence="1">Uncharacterized protein</fullName>
    </submittedName>
</protein>
<dbReference type="OrthoDB" id="4772612at2759"/>
<evidence type="ECO:0000313" key="1">
    <source>
        <dbReference type="EMBL" id="GAP85992.2"/>
    </source>
</evidence>
<dbReference type="STRING" id="77044.A0A1W2TDD0"/>
<proteinExistence type="predicted"/>
<keyword evidence="2" id="KW-1185">Reference proteome</keyword>
<dbReference type="AlphaFoldDB" id="A0A1W2TDD0"/>
<accession>A0A1W2TDD0</accession>
<reference evidence="1" key="1">
    <citation type="submission" date="2016-03" db="EMBL/GenBank/DDBJ databases">
        <title>Draft genome sequence of Rosellinia necatrix.</title>
        <authorList>
            <person name="Kanematsu S."/>
        </authorList>
    </citation>
    <scope>NUCLEOTIDE SEQUENCE [LARGE SCALE GENOMIC DNA]</scope>
    <source>
        <strain evidence="1">W97</strain>
    </source>
</reference>
<sequence length="308" mass="33555">MPLVYSVRGFDYDGIPSPPAEEGADFDIQDSQNWPQQATWPCTVVERFCNALEDNSFSNMNTEDLPPSTNAIATAASASPAAMSVEAIGFAIMARNVGLVYDLVDEAMQEDLDLSAIYPYHLAASHLDGSSTRCEMFCHTSVQAVCHTIARLFSALYSPDIDTPSGLFTKSCFTCGDQLVPGPLHALVLIAFNLAQKGREGETLFGMVACLTCMLIHGADPTAKANLSVDLLLGVDEQHECTHERLDPLGLGEKVPQAALDAWAGETRLGWGCFMAGSYRLQKIDRARMTRTTQTEFLSYRRIRDGDA</sequence>
<dbReference type="Proteomes" id="UP000054516">
    <property type="component" value="Unassembled WGS sequence"/>
</dbReference>
<dbReference type="EMBL" id="DF977448">
    <property type="protein sequence ID" value="GAP85992.2"/>
    <property type="molecule type" value="Genomic_DNA"/>
</dbReference>
<evidence type="ECO:0000313" key="2">
    <source>
        <dbReference type="Proteomes" id="UP000054516"/>
    </source>
</evidence>
<name>A0A1W2TDD0_ROSNE</name>
<gene>
    <name evidence="1" type="ORF">SAMD00023353_0301070</name>
</gene>
<organism evidence="1">
    <name type="scientific">Rosellinia necatrix</name>
    <name type="common">White root-rot fungus</name>
    <dbReference type="NCBI Taxonomy" id="77044"/>
    <lineage>
        <taxon>Eukaryota</taxon>
        <taxon>Fungi</taxon>
        <taxon>Dikarya</taxon>
        <taxon>Ascomycota</taxon>
        <taxon>Pezizomycotina</taxon>
        <taxon>Sordariomycetes</taxon>
        <taxon>Xylariomycetidae</taxon>
        <taxon>Xylariales</taxon>
        <taxon>Xylariaceae</taxon>
        <taxon>Rosellinia</taxon>
    </lineage>
</organism>